<name>A0AAV8RM26_ENSVE</name>
<accession>A0AAV8RM26</accession>
<evidence type="ECO:0000313" key="2">
    <source>
        <dbReference type="Proteomes" id="UP001222027"/>
    </source>
</evidence>
<dbReference type="Proteomes" id="UP001222027">
    <property type="component" value="Unassembled WGS sequence"/>
</dbReference>
<sequence>MGGVAWERVEKAFSKELVVPKLTPHFADSNKILKTAVWMESATVDESSICITFEVPLGRRGMFLQTRGSTM</sequence>
<gene>
    <name evidence="1" type="ORF">OPV22_010845</name>
</gene>
<reference evidence="1 2" key="1">
    <citation type="submission" date="2022-12" db="EMBL/GenBank/DDBJ databases">
        <title>Chromosome-scale assembly of the Ensete ventricosum genome.</title>
        <authorList>
            <person name="Dussert Y."/>
            <person name="Stocks J."/>
            <person name="Wendawek A."/>
            <person name="Woldeyes F."/>
            <person name="Nichols R.A."/>
            <person name="Borrell J.S."/>
        </authorList>
    </citation>
    <scope>NUCLEOTIDE SEQUENCE [LARGE SCALE GENOMIC DNA]</scope>
    <source>
        <strain evidence="2">cv. Maze</strain>
        <tissue evidence="1">Seeds</tissue>
    </source>
</reference>
<comment type="caution">
    <text evidence="1">The sequence shown here is derived from an EMBL/GenBank/DDBJ whole genome shotgun (WGS) entry which is preliminary data.</text>
</comment>
<keyword evidence="2" id="KW-1185">Reference proteome</keyword>
<dbReference type="AlphaFoldDB" id="A0AAV8RM26"/>
<protein>
    <submittedName>
        <fullName evidence="1">Uncharacterized protein</fullName>
    </submittedName>
</protein>
<proteinExistence type="predicted"/>
<dbReference type="EMBL" id="JAQQAF010000003">
    <property type="protein sequence ID" value="KAJ8500293.1"/>
    <property type="molecule type" value="Genomic_DNA"/>
</dbReference>
<organism evidence="1 2">
    <name type="scientific">Ensete ventricosum</name>
    <name type="common">Abyssinian banana</name>
    <name type="synonym">Musa ensete</name>
    <dbReference type="NCBI Taxonomy" id="4639"/>
    <lineage>
        <taxon>Eukaryota</taxon>
        <taxon>Viridiplantae</taxon>
        <taxon>Streptophyta</taxon>
        <taxon>Embryophyta</taxon>
        <taxon>Tracheophyta</taxon>
        <taxon>Spermatophyta</taxon>
        <taxon>Magnoliopsida</taxon>
        <taxon>Liliopsida</taxon>
        <taxon>Zingiberales</taxon>
        <taxon>Musaceae</taxon>
        <taxon>Ensete</taxon>
    </lineage>
</organism>
<evidence type="ECO:0000313" key="1">
    <source>
        <dbReference type="EMBL" id="KAJ8500293.1"/>
    </source>
</evidence>